<proteinExistence type="predicted"/>
<sequence>MTYEEYLDEVTTLLVELFDVKEKAAIKYVMNAQAEDFFTLHDDDPAMRTLERAREDAKAIYEQRNKPRPEMYRKNVL</sequence>
<reference evidence="1 2" key="1">
    <citation type="submission" date="2015-11" db="EMBL/GenBank/DDBJ databases">
        <title>Exploring the genomic traits of fungus-feeding bacterial genus Collimonas.</title>
        <authorList>
            <person name="Song C."/>
            <person name="Schmidt R."/>
            <person name="de Jager V."/>
            <person name="Krzyzanowska D."/>
            <person name="Jongedijk E."/>
            <person name="Cankar K."/>
            <person name="Beekwilder J."/>
            <person name="van Veen A."/>
            <person name="de Boer W."/>
            <person name="van Veen J.A."/>
            <person name="Garbeva P."/>
        </authorList>
    </citation>
    <scope>NUCLEOTIDE SEQUENCE [LARGE SCALE GENOMIC DNA]</scope>
    <source>
        <strain evidence="1 2">Ter6</strain>
    </source>
</reference>
<dbReference type="EMBL" id="CP013232">
    <property type="protein sequence ID" value="AMO95500.1"/>
    <property type="molecule type" value="Genomic_DNA"/>
</dbReference>
<organism evidence="1">
    <name type="scientific">Collimonas fungivorans</name>
    <dbReference type="NCBI Taxonomy" id="158899"/>
    <lineage>
        <taxon>Bacteria</taxon>
        <taxon>Pseudomonadati</taxon>
        <taxon>Pseudomonadota</taxon>
        <taxon>Betaproteobacteria</taxon>
        <taxon>Burkholderiales</taxon>
        <taxon>Oxalobacteraceae</taxon>
        <taxon>Collimonas</taxon>
    </lineage>
</organism>
<gene>
    <name evidence="1" type="ORF">CFter6_2832</name>
</gene>
<accession>A0A127PCF3</accession>
<name>A0A127PCF3_9BURK</name>
<dbReference type="OrthoDB" id="8564334at2"/>
<protein>
    <submittedName>
        <fullName evidence="1">Uncharacterized protein</fullName>
    </submittedName>
</protein>
<dbReference type="AlphaFoldDB" id="A0A127PCF3"/>
<evidence type="ECO:0000313" key="1">
    <source>
        <dbReference type="EMBL" id="AMO95500.1"/>
    </source>
</evidence>
<dbReference type="PATRIC" id="fig|158899.10.peg.2824"/>
<dbReference type="RefSeq" id="WP_061540302.1">
    <property type="nucleotide sequence ID" value="NZ_CP013232.1"/>
</dbReference>
<evidence type="ECO:0000313" key="2">
    <source>
        <dbReference type="Proteomes" id="UP000072421"/>
    </source>
</evidence>
<dbReference type="Proteomes" id="UP000072421">
    <property type="component" value="Chromosome"/>
</dbReference>